<reference evidence="2" key="1">
    <citation type="journal article" date="2019" name="Int. J. Syst. Evol. Microbiol.">
        <title>The Global Catalogue of Microorganisms (GCM) 10K type strain sequencing project: providing services to taxonomists for standard genome sequencing and annotation.</title>
        <authorList>
            <consortium name="The Broad Institute Genomics Platform"/>
            <consortium name="The Broad Institute Genome Sequencing Center for Infectious Disease"/>
            <person name="Wu L."/>
            <person name="Ma J."/>
        </authorList>
    </citation>
    <scope>NUCLEOTIDE SEQUENCE [LARGE SCALE GENOMIC DNA]</scope>
    <source>
        <strain evidence="2">NBRC 102520</strain>
    </source>
</reference>
<name>A0ABQ6B5W9_9BRAD</name>
<organism evidence="1 2">
    <name type="scientific">Bradyrhizobium iriomotense</name>
    <dbReference type="NCBI Taxonomy" id="441950"/>
    <lineage>
        <taxon>Bacteria</taxon>
        <taxon>Pseudomonadati</taxon>
        <taxon>Pseudomonadota</taxon>
        <taxon>Alphaproteobacteria</taxon>
        <taxon>Hyphomicrobiales</taxon>
        <taxon>Nitrobacteraceae</taxon>
        <taxon>Bradyrhizobium</taxon>
    </lineage>
</organism>
<gene>
    <name evidence="1" type="ORF">GCM10007857_65430</name>
</gene>
<evidence type="ECO:0008006" key="3">
    <source>
        <dbReference type="Google" id="ProtNLM"/>
    </source>
</evidence>
<protein>
    <recommendedName>
        <fullName evidence="3">DUF4375 domain-containing protein</fullName>
    </recommendedName>
</protein>
<evidence type="ECO:0000313" key="2">
    <source>
        <dbReference type="Proteomes" id="UP001156905"/>
    </source>
</evidence>
<keyword evidence="2" id="KW-1185">Reference proteome</keyword>
<proteinExistence type="predicted"/>
<accession>A0ABQ6B5W9</accession>
<dbReference type="EMBL" id="BSOW01000029">
    <property type="protein sequence ID" value="GLR89829.1"/>
    <property type="molecule type" value="Genomic_DNA"/>
</dbReference>
<dbReference type="RefSeq" id="WP_284272214.1">
    <property type="nucleotide sequence ID" value="NZ_BSOW01000029.1"/>
</dbReference>
<sequence length="206" mass="23730">MRRRPQSQTFEENRNAEKARFEAAWSHRSPSSIVPQDADHDMYLVLLDAFGIWVGRAWRETDDGEGTYREMLIRDLLHGVYNHPVRIVAFNTAEGWSHNLTTEIAAELKQRRDEGENIPACIQHLLEMAGPSRVLGQNQNPARGMTRDSAQHCQYQAAECLRMTKKSKCEEEAVVLRNIAQSWSRLAGQIDRYNAVLREQSRVIRK</sequence>
<dbReference type="Proteomes" id="UP001156905">
    <property type="component" value="Unassembled WGS sequence"/>
</dbReference>
<evidence type="ECO:0000313" key="1">
    <source>
        <dbReference type="EMBL" id="GLR89829.1"/>
    </source>
</evidence>
<comment type="caution">
    <text evidence="1">The sequence shown here is derived from an EMBL/GenBank/DDBJ whole genome shotgun (WGS) entry which is preliminary data.</text>
</comment>